<dbReference type="PROSITE" id="PS51462">
    <property type="entry name" value="NUDIX"/>
    <property type="match status" value="1"/>
</dbReference>
<dbReference type="EMBL" id="JDYK01000010">
    <property type="protein sequence ID" value="EWS80926.1"/>
    <property type="molecule type" value="Genomic_DNA"/>
</dbReference>
<dbReference type="SUPFAM" id="SSF55811">
    <property type="entry name" value="Nudix"/>
    <property type="match status" value="1"/>
</dbReference>
<evidence type="ECO:0000313" key="5">
    <source>
        <dbReference type="Proteomes" id="UP000023067"/>
    </source>
</evidence>
<comment type="cofactor">
    <cofactor evidence="1">
        <name>Mg(2+)</name>
        <dbReference type="ChEBI" id="CHEBI:18420"/>
    </cofactor>
</comment>
<dbReference type="AlphaFoldDB" id="Z9JT02"/>
<feature type="domain" description="Nudix hydrolase" evidence="3">
    <location>
        <begin position="4"/>
        <end position="131"/>
    </location>
</feature>
<dbReference type="Pfam" id="PF00293">
    <property type="entry name" value="NUDIX"/>
    <property type="match status" value="1"/>
</dbReference>
<dbReference type="HOGENOM" id="CLU_037162_19_3_11"/>
<dbReference type="Proteomes" id="UP000023067">
    <property type="component" value="Unassembled WGS sequence"/>
</dbReference>
<evidence type="ECO:0000256" key="2">
    <source>
        <dbReference type="ARBA" id="ARBA00022801"/>
    </source>
</evidence>
<evidence type="ECO:0000313" key="4">
    <source>
        <dbReference type="EMBL" id="EWS80926.1"/>
    </source>
</evidence>
<dbReference type="GO" id="GO:0016787">
    <property type="term" value="F:hydrolase activity"/>
    <property type="evidence" value="ECO:0007669"/>
    <property type="project" value="UniProtKB-KW"/>
</dbReference>
<dbReference type="eggNOG" id="COG0494">
    <property type="taxonomic scope" value="Bacteria"/>
</dbReference>
<protein>
    <submittedName>
        <fullName evidence="4">Acetyltransferase</fullName>
    </submittedName>
</protein>
<dbReference type="InterPro" id="IPR000086">
    <property type="entry name" value="NUDIX_hydrolase_dom"/>
</dbReference>
<dbReference type="PRINTS" id="PR00502">
    <property type="entry name" value="NUDIXFAMILY"/>
</dbReference>
<dbReference type="OrthoDB" id="9804442at2"/>
<evidence type="ECO:0000256" key="1">
    <source>
        <dbReference type="ARBA" id="ARBA00001946"/>
    </source>
</evidence>
<dbReference type="PANTHER" id="PTHR43046">
    <property type="entry name" value="GDP-MANNOSE MANNOSYL HYDROLASE"/>
    <property type="match status" value="1"/>
</dbReference>
<comment type="caution">
    <text evidence="4">The sequence shown here is derived from an EMBL/GenBank/DDBJ whole genome shotgun (WGS) entry which is preliminary data.</text>
</comment>
<keyword evidence="4" id="KW-0808">Transferase</keyword>
<dbReference type="GO" id="GO:0016740">
    <property type="term" value="F:transferase activity"/>
    <property type="evidence" value="ECO:0007669"/>
    <property type="project" value="UniProtKB-KW"/>
</dbReference>
<gene>
    <name evidence="4" type="ORF">BF93_00750</name>
</gene>
<dbReference type="STRING" id="396014.BF93_00750"/>
<keyword evidence="5" id="KW-1185">Reference proteome</keyword>
<reference evidence="4 5" key="1">
    <citation type="submission" date="2014-02" db="EMBL/GenBank/DDBJ databases">
        <title>Genome sequence of Brachybacterium phenoliresistens strain W13A50.</title>
        <authorList>
            <person name="Wang X."/>
        </authorList>
    </citation>
    <scope>NUCLEOTIDE SEQUENCE [LARGE SCALE GENOMIC DNA]</scope>
    <source>
        <strain evidence="4 5">W13A50</strain>
    </source>
</reference>
<evidence type="ECO:0000259" key="3">
    <source>
        <dbReference type="PROSITE" id="PS51462"/>
    </source>
</evidence>
<dbReference type="InterPro" id="IPR015797">
    <property type="entry name" value="NUDIX_hydrolase-like_dom_sf"/>
</dbReference>
<dbReference type="InterPro" id="IPR020476">
    <property type="entry name" value="Nudix_hydrolase"/>
</dbReference>
<accession>Z9JT02</accession>
<proteinExistence type="predicted"/>
<dbReference type="PANTHER" id="PTHR43046:SF14">
    <property type="entry name" value="MUTT_NUDIX FAMILY PROTEIN"/>
    <property type="match status" value="1"/>
</dbReference>
<sequence length="140" mass="15466">MTTETTQIATALLMREGRALLVLRGGARRAYPNCWGLVGGHVEPGETPRQAVSRECFEELGTRIADPRRIPMTVTAAGVEMHTFLVTRWTTEPRNAATDEHDEIRWFAPHELADLPLAHPESLPDILNAMTRSHAGSSTP</sequence>
<keyword evidence="2" id="KW-0378">Hydrolase</keyword>
<dbReference type="Gene3D" id="3.90.79.10">
    <property type="entry name" value="Nucleoside Triphosphate Pyrophosphohydrolase"/>
    <property type="match status" value="1"/>
</dbReference>
<name>Z9JT02_9MICO</name>
<organism evidence="4 5">
    <name type="scientific">Brachybacterium phenoliresistens</name>
    <dbReference type="NCBI Taxonomy" id="396014"/>
    <lineage>
        <taxon>Bacteria</taxon>
        <taxon>Bacillati</taxon>
        <taxon>Actinomycetota</taxon>
        <taxon>Actinomycetes</taxon>
        <taxon>Micrococcales</taxon>
        <taxon>Dermabacteraceae</taxon>
        <taxon>Brachybacterium</taxon>
    </lineage>
</organism>